<dbReference type="InterPro" id="IPR008651">
    <property type="entry name" value="Uncharacterised_HicB"/>
</dbReference>
<dbReference type="AlphaFoldDB" id="A0A1I3E6Y5"/>
<evidence type="ECO:0000313" key="2">
    <source>
        <dbReference type="Proteomes" id="UP000199548"/>
    </source>
</evidence>
<dbReference type="OrthoDB" id="5297106at2"/>
<keyword evidence="2" id="KW-1185">Reference proteome</keyword>
<dbReference type="Pfam" id="PF05534">
    <property type="entry name" value="HicB"/>
    <property type="match status" value="1"/>
</dbReference>
<reference evidence="1 2" key="1">
    <citation type="submission" date="2016-10" db="EMBL/GenBank/DDBJ databases">
        <authorList>
            <person name="de Groot N.N."/>
        </authorList>
    </citation>
    <scope>NUCLEOTIDE SEQUENCE [LARGE SCALE GENOMIC DNA]</scope>
    <source>
        <strain evidence="1 2">LMG 23650</strain>
    </source>
</reference>
<accession>A0A1I3E6Y5</accession>
<proteinExistence type="predicted"/>
<dbReference type="EMBL" id="FOQU01000001">
    <property type="protein sequence ID" value="SFH94613.1"/>
    <property type="molecule type" value="Genomic_DNA"/>
</dbReference>
<sequence length="120" mass="13417">MKNAVEYKGFIGKVEYDADDQMLYGSVLGAKTVLSFAGKDGIELDLSFRTVVDEYLGYCAENGIQPEKTWKGKMTFRPKSDELRQKIAIRAELADVSINDWLNDVVEKAVSASDHQHPSN</sequence>
<gene>
    <name evidence="1" type="ORF">SAMN05192543_101711</name>
</gene>
<dbReference type="STRING" id="420953.SAMN05192543_101711"/>
<dbReference type="Proteomes" id="UP000199548">
    <property type="component" value="Unassembled WGS sequence"/>
</dbReference>
<dbReference type="SUPFAM" id="SSF143100">
    <property type="entry name" value="TTHA1013/TTHA0281-like"/>
    <property type="match status" value="1"/>
</dbReference>
<name>A0A1I3E6Y5_9BURK</name>
<dbReference type="RefSeq" id="WP_091007429.1">
    <property type="nucleotide sequence ID" value="NZ_CP041743.1"/>
</dbReference>
<protein>
    <submittedName>
        <fullName evidence="1">Predicted nuclease of the RNAse H fold, HicB family</fullName>
    </submittedName>
</protein>
<organism evidence="1 2">
    <name type="scientific">Paraburkholderia megapolitana</name>
    <dbReference type="NCBI Taxonomy" id="420953"/>
    <lineage>
        <taxon>Bacteria</taxon>
        <taxon>Pseudomonadati</taxon>
        <taxon>Pseudomonadota</taxon>
        <taxon>Betaproteobacteria</taxon>
        <taxon>Burkholderiales</taxon>
        <taxon>Burkholderiaceae</taxon>
        <taxon>Paraburkholderia</taxon>
    </lineage>
</organism>
<evidence type="ECO:0000313" key="1">
    <source>
        <dbReference type="EMBL" id="SFH94613.1"/>
    </source>
</evidence>
<dbReference type="InterPro" id="IPR035069">
    <property type="entry name" value="TTHA1013/TTHA0281-like"/>
</dbReference>